<keyword evidence="10" id="KW-1185">Reference proteome</keyword>
<dbReference type="InterPro" id="IPR020846">
    <property type="entry name" value="MFS_dom"/>
</dbReference>
<feature type="transmembrane region" description="Helical" evidence="7">
    <location>
        <begin position="368"/>
        <end position="392"/>
    </location>
</feature>
<dbReference type="Gene3D" id="1.20.1250.20">
    <property type="entry name" value="MFS general substrate transporter like domains"/>
    <property type="match status" value="1"/>
</dbReference>
<organism evidence="9 10">
    <name type="scientific">Virgibacillus xinjiangensis</name>
    <dbReference type="NCBI Taxonomy" id="393090"/>
    <lineage>
        <taxon>Bacteria</taxon>
        <taxon>Bacillati</taxon>
        <taxon>Bacillota</taxon>
        <taxon>Bacilli</taxon>
        <taxon>Bacillales</taxon>
        <taxon>Bacillaceae</taxon>
        <taxon>Virgibacillus</taxon>
    </lineage>
</organism>
<reference evidence="10" key="1">
    <citation type="journal article" date="2019" name="Int. J. Syst. Evol. Microbiol.">
        <title>The Global Catalogue of Microorganisms (GCM) 10K type strain sequencing project: providing services to taxonomists for standard genome sequencing and annotation.</title>
        <authorList>
            <consortium name="The Broad Institute Genomics Platform"/>
            <consortium name="The Broad Institute Genome Sequencing Center for Infectious Disease"/>
            <person name="Wu L."/>
            <person name="Ma J."/>
        </authorList>
    </citation>
    <scope>NUCLEOTIDE SEQUENCE [LARGE SCALE GENOMIC DNA]</scope>
    <source>
        <strain evidence="10">KCTC 13128</strain>
    </source>
</reference>
<dbReference type="CDD" id="cd17324">
    <property type="entry name" value="MFS_NepI_like"/>
    <property type="match status" value="1"/>
</dbReference>
<feature type="transmembrane region" description="Helical" evidence="7">
    <location>
        <begin position="12"/>
        <end position="34"/>
    </location>
</feature>
<keyword evidence="2" id="KW-0813">Transport</keyword>
<evidence type="ECO:0000256" key="4">
    <source>
        <dbReference type="ARBA" id="ARBA00022692"/>
    </source>
</evidence>
<dbReference type="Pfam" id="PF07690">
    <property type="entry name" value="MFS_1"/>
    <property type="match status" value="1"/>
</dbReference>
<dbReference type="InterPro" id="IPR050189">
    <property type="entry name" value="MFS_Efflux_Transporters"/>
</dbReference>
<evidence type="ECO:0000256" key="1">
    <source>
        <dbReference type="ARBA" id="ARBA00004651"/>
    </source>
</evidence>
<evidence type="ECO:0000256" key="6">
    <source>
        <dbReference type="ARBA" id="ARBA00023136"/>
    </source>
</evidence>
<name>A0ABV7CYQ8_9BACI</name>
<gene>
    <name evidence="9" type="ORF">ACFOGI_15510</name>
</gene>
<dbReference type="EMBL" id="JBHRSA010000057">
    <property type="protein sequence ID" value="MFC3041651.1"/>
    <property type="molecule type" value="Genomic_DNA"/>
</dbReference>
<feature type="transmembrane region" description="Helical" evidence="7">
    <location>
        <begin position="218"/>
        <end position="240"/>
    </location>
</feature>
<proteinExistence type="predicted"/>
<keyword evidence="3" id="KW-1003">Cell membrane</keyword>
<feature type="transmembrane region" description="Helical" evidence="7">
    <location>
        <begin position="140"/>
        <end position="157"/>
    </location>
</feature>
<dbReference type="PROSITE" id="PS50850">
    <property type="entry name" value="MFS"/>
    <property type="match status" value="1"/>
</dbReference>
<comment type="caution">
    <text evidence="9">The sequence shown here is derived from an EMBL/GenBank/DDBJ whole genome shotgun (WGS) entry which is preliminary data.</text>
</comment>
<keyword evidence="6 7" id="KW-0472">Membrane</keyword>
<accession>A0ABV7CYQ8</accession>
<dbReference type="Proteomes" id="UP001595279">
    <property type="component" value="Unassembled WGS sequence"/>
</dbReference>
<keyword evidence="5 7" id="KW-1133">Transmembrane helix</keyword>
<feature type="transmembrane region" description="Helical" evidence="7">
    <location>
        <begin position="309"/>
        <end position="331"/>
    </location>
</feature>
<feature type="transmembrane region" description="Helical" evidence="7">
    <location>
        <begin position="46"/>
        <end position="69"/>
    </location>
</feature>
<sequence length="398" mass="43108">MEHRAAETVHGLGALTALLFWCAMVVVSSVYITLPLVSSLAEEYEVTMSVASAAGSVFSLFYAFGFLLFGPLSDRYGRKSVILFGMGMLALTTGGVGVADSFSTVLILRGLQGFFAASFAPTALAFVFDVYPPEKRTTTVGWISFGFVTAGIFGQVLSDIIDQTFDWKIVFFFMAILYAISMAAILARFPSANNTYIGRPQRKNGYFRQVYGVFHNRGLLFCYVITFTLLLTFIGMYTILGEYLQSVHLVEEERMVLIRAAGLVGMVLSPFTGLFVKRFGLLAVLRTGLGMAVVSLVCLGLTGGHINLLVIWSILYVAGISLTFPSIMMLVGEMGGESRAVAAAYYAFILFLGATAGPPIAVTLIKMWGYSGGFLALSGFSTISFIASYFIYQGRAEG</sequence>
<protein>
    <submittedName>
        <fullName evidence="9">MFS transporter</fullName>
    </submittedName>
</protein>
<evidence type="ECO:0000313" key="9">
    <source>
        <dbReference type="EMBL" id="MFC3041651.1"/>
    </source>
</evidence>
<dbReference type="RefSeq" id="WP_390274531.1">
    <property type="nucleotide sequence ID" value="NZ_JBHRSA010000057.1"/>
</dbReference>
<dbReference type="InterPro" id="IPR011701">
    <property type="entry name" value="MFS"/>
</dbReference>
<feature type="transmembrane region" description="Helical" evidence="7">
    <location>
        <begin position="105"/>
        <end position="128"/>
    </location>
</feature>
<feature type="transmembrane region" description="Helical" evidence="7">
    <location>
        <begin position="169"/>
        <end position="189"/>
    </location>
</feature>
<evidence type="ECO:0000256" key="2">
    <source>
        <dbReference type="ARBA" id="ARBA00022448"/>
    </source>
</evidence>
<dbReference type="PANTHER" id="PTHR43124:SF3">
    <property type="entry name" value="CHLORAMPHENICOL EFFLUX PUMP RV0191"/>
    <property type="match status" value="1"/>
</dbReference>
<dbReference type="PANTHER" id="PTHR43124">
    <property type="entry name" value="PURINE EFFLUX PUMP PBUE"/>
    <property type="match status" value="1"/>
</dbReference>
<dbReference type="SUPFAM" id="SSF103473">
    <property type="entry name" value="MFS general substrate transporter"/>
    <property type="match status" value="1"/>
</dbReference>
<feature type="transmembrane region" description="Helical" evidence="7">
    <location>
        <begin position="81"/>
        <end position="99"/>
    </location>
</feature>
<evidence type="ECO:0000259" key="8">
    <source>
        <dbReference type="PROSITE" id="PS50850"/>
    </source>
</evidence>
<dbReference type="InterPro" id="IPR036259">
    <property type="entry name" value="MFS_trans_sf"/>
</dbReference>
<feature type="transmembrane region" description="Helical" evidence="7">
    <location>
        <begin position="256"/>
        <end position="276"/>
    </location>
</feature>
<feature type="transmembrane region" description="Helical" evidence="7">
    <location>
        <begin position="283"/>
        <end position="303"/>
    </location>
</feature>
<evidence type="ECO:0000256" key="7">
    <source>
        <dbReference type="SAM" id="Phobius"/>
    </source>
</evidence>
<evidence type="ECO:0000313" key="10">
    <source>
        <dbReference type="Proteomes" id="UP001595279"/>
    </source>
</evidence>
<keyword evidence="4 7" id="KW-0812">Transmembrane</keyword>
<feature type="domain" description="Major facilitator superfamily (MFS) profile" evidence="8">
    <location>
        <begin position="9"/>
        <end position="396"/>
    </location>
</feature>
<evidence type="ECO:0000256" key="3">
    <source>
        <dbReference type="ARBA" id="ARBA00022475"/>
    </source>
</evidence>
<feature type="transmembrane region" description="Helical" evidence="7">
    <location>
        <begin position="343"/>
        <end position="362"/>
    </location>
</feature>
<evidence type="ECO:0000256" key="5">
    <source>
        <dbReference type="ARBA" id="ARBA00022989"/>
    </source>
</evidence>
<comment type="subcellular location">
    <subcellularLocation>
        <location evidence="1">Cell membrane</location>
        <topology evidence="1">Multi-pass membrane protein</topology>
    </subcellularLocation>
</comment>